<name>A0A380N1E5_9GAMM</name>
<evidence type="ECO:0000259" key="14">
    <source>
        <dbReference type="Pfam" id="PF02096"/>
    </source>
</evidence>
<dbReference type="PRINTS" id="PR01900">
    <property type="entry name" value="YIDCPROTEIN"/>
</dbReference>
<proteinExistence type="inferred from homology"/>
<evidence type="ECO:0000256" key="3">
    <source>
        <dbReference type="ARBA" id="ARBA00015325"/>
    </source>
</evidence>
<dbReference type="PRINTS" id="PR00701">
    <property type="entry name" value="60KDINNERMP"/>
</dbReference>
<keyword evidence="17" id="KW-1185">Reference proteome</keyword>
<evidence type="ECO:0000256" key="2">
    <source>
        <dbReference type="ARBA" id="ARBA00010527"/>
    </source>
</evidence>
<evidence type="ECO:0000256" key="1">
    <source>
        <dbReference type="ARBA" id="ARBA00004429"/>
    </source>
</evidence>
<comment type="similarity">
    <text evidence="2 13">Belongs to the OXA1/ALB3/YidC family. Type 1 subfamily.</text>
</comment>
<evidence type="ECO:0000256" key="4">
    <source>
        <dbReference type="ARBA" id="ARBA00022448"/>
    </source>
</evidence>
<feature type="domain" description="Membrane insertase YidC N-terminal" evidence="15">
    <location>
        <begin position="75"/>
        <end position="361"/>
    </location>
</feature>
<dbReference type="NCBIfam" id="TIGR03592">
    <property type="entry name" value="yidC_oxa1_cterm"/>
    <property type="match status" value="1"/>
</dbReference>
<comment type="subcellular location">
    <subcellularLocation>
        <location evidence="1">Cell inner membrane</location>
        <topology evidence="1">Multi-pass membrane protein</topology>
    </subcellularLocation>
    <subcellularLocation>
        <location evidence="13">Cell membrane</location>
        <topology evidence="13">Multi-pass membrane protein</topology>
    </subcellularLocation>
</comment>
<dbReference type="InterPro" id="IPR028053">
    <property type="entry name" value="Membr_insert_YidC_N"/>
</dbReference>
<feature type="transmembrane region" description="Helical" evidence="13">
    <location>
        <begin position="512"/>
        <end position="537"/>
    </location>
</feature>
<feature type="transmembrane region" description="Helical" evidence="13">
    <location>
        <begin position="349"/>
        <end position="370"/>
    </location>
</feature>
<dbReference type="HAMAP" id="MF_01810">
    <property type="entry name" value="YidC_type1"/>
    <property type="match status" value="1"/>
</dbReference>
<dbReference type="PANTHER" id="PTHR12428:SF65">
    <property type="entry name" value="CYTOCHROME C OXIDASE ASSEMBLY PROTEIN COX18, MITOCHONDRIAL"/>
    <property type="match status" value="1"/>
</dbReference>
<organism evidence="16 17">
    <name type="scientific">Suttonella ornithocola</name>
    <dbReference type="NCBI Taxonomy" id="279832"/>
    <lineage>
        <taxon>Bacteria</taxon>
        <taxon>Pseudomonadati</taxon>
        <taxon>Pseudomonadota</taxon>
        <taxon>Gammaproteobacteria</taxon>
        <taxon>Cardiobacteriales</taxon>
        <taxon>Cardiobacteriaceae</taxon>
        <taxon>Suttonella</taxon>
    </lineage>
</organism>
<reference evidence="16 17" key="1">
    <citation type="submission" date="2018-06" db="EMBL/GenBank/DDBJ databases">
        <authorList>
            <consortium name="Pathogen Informatics"/>
            <person name="Doyle S."/>
        </authorList>
    </citation>
    <scope>NUCLEOTIDE SEQUENCE [LARGE SCALE GENOMIC DNA]</scope>
    <source>
        <strain evidence="16 17">NCTC13337</strain>
    </source>
</reference>
<evidence type="ECO:0000256" key="13">
    <source>
        <dbReference type="HAMAP-Rule" id="MF_01810"/>
    </source>
</evidence>
<feature type="transmembrane region" description="Helical" evidence="13">
    <location>
        <begin position="438"/>
        <end position="460"/>
    </location>
</feature>
<dbReference type="GO" id="GO:0005886">
    <property type="term" value="C:plasma membrane"/>
    <property type="evidence" value="ECO:0007669"/>
    <property type="project" value="UniProtKB-SubCell"/>
</dbReference>
<evidence type="ECO:0000256" key="9">
    <source>
        <dbReference type="ARBA" id="ARBA00023136"/>
    </source>
</evidence>
<evidence type="ECO:0000313" key="16">
    <source>
        <dbReference type="EMBL" id="SUO97721.1"/>
    </source>
</evidence>
<gene>
    <name evidence="13 16" type="primary">yidC</name>
    <name evidence="16" type="ORF">NCTC13337_02584</name>
</gene>
<dbReference type="GO" id="GO:0015031">
    <property type="term" value="P:protein transport"/>
    <property type="evidence" value="ECO:0007669"/>
    <property type="project" value="UniProtKB-KW"/>
</dbReference>
<feature type="transmembrane region" description="Helical" evidence="13">
    <location>
        <begin position="377"/>
        <end position="396"/>
    </location>
</feature>
<dbReference type="GO" id="GO:0032977">
    <property type="term" value="F:membrane insertase activity"/>
    <property type="evidence" value="ECO:0007669"/>
    <property type="project" value="InterPro"/>
</dbReference>
<keyword evidence="7 13" id="KW-0653">Protein transport</keyword>
<dbReference type="RefSeq" id="WP_072577122.1">
    <property type="nucleotide sequence ID" value="NZ_LWHB01000133.1"/>
</dbReference>
<dbReference type="Proteomes" id="UP000254601">
    <property type="component" value="Unassembled WGS sequence"/>
</dbReference>
<evidence type="ECO:0000256" key="8">
    <source>
        <dbReference type="ARBA" id="ARBA00022989"/>
    </source>
</evidence>
<evidence type="ECO:0000259" key="15">
    <source>
        <dbReference type="Pfam" id="PF14849"/>
    </source>
</evidence>
<accession>A0A380N1E5</accession>
<dbReference type="InterPro" id="IPR047196">
    <property type="entry name" value="YidC_ALB_C"/>
</dbReference>
<dbReference type="NCBIfam" id="NF002352">
    <property type="entry name" value="PRK01318.1-3"/>
    <property type="match status" value="1"/>
</dbReference>
<evidence type="ECO:0000256" key="5">
    <source>
        <dbReference type="ARBA" id="ARBA00022475"/>
    </source>
</evidence>
<sequence length="563" mass="63230">MKNNLRMILYVVAAGLIFILWQRWQQINQPIVPDAQYSPSVVQNSSDNSVPALPANGNSAITNSTASASTAQQIVQVKTDVLDLQISTKGATVVGAELLKYPTSLEDKASLALVHENNPNRMILASGLVASQPANAAPTHLSQWSNENRLYTMAEGQDTLTVPFTWKDENGIEVKKTFTFHRGKYEIEVNQIVNNNSAANWKGMSYGQIAFGDGQGPGGLGHVATFTGAVMSSADNRYDKIKLKDIASIRQNDTPQSNKYLKNIISTDGWVAMIQHYFIGAIVPRGNAENILYTQYNPNNGDHIIGVKSPMTDIAPGQSHSFDTSLYIGPKIAKNLEAVSPYLDKTVDYGILFMISQFMFNVMAIFYSFIGNWGWSIVVMTLLIKLVFFVPSAWAYKSMAKMRALQPEMTRLRERYGDDRQGMSRAVMELYKKEKVNPASGCLPMLLQIPFFIAFYYMLAESVELRQAPWILWIHDLSVKDPYFVLPIINMILMFVQQRLNPPPTDPMQQKVMMMLPLIFGFMFMWFPSGLVLYWTVSNAFGIIQQWVMIRRYGGGHHHAVKS</sequence>
<evidence type="ECO:0000256" key="10">
    <source>
        <dbReference type="ARBA" id="ARBA00023186"/>
    </source>
</evidence>
<dbReference type="CDD" id="cd20070">
    <property type="entry name" value="5TM_YidC_Alb3"/>
    <property type="match status" value="1"/>
</dbReference>
<evidence type="ECO:0000256" key="12">
    <source>
        <dbReference type="ARBA" id="ARBA00033342"/>
    </source>
</evidence>
<keyword evidence="8 13" id="KW-1133">Transmembrane helix</keyword>
<dbReference type="GO" id="GO:0051205">
    <property type="term" value="P:protein insertion into membrane"/>
    <property type="evidence" value="ECO:0007669"/>
    <property type="project" value="TreeGrafter"/>
</dbReference>
<dbReference type="PANTHER" id="PTHR12428">
    <property type="entry name" value="OXA1"/>
    <property type="match status" value="1"/>
</dbReference>
<dbReference type="AlphaFoldDB" id="A0A380N1E5"/>
<keyword evidence="5 13" id="KW-1003">Cell membrane</keyword>
<evidence type="ECO:0000313" key="17">
    <source>
        <dbReference type="Proteomes" id="UP000254601"/>
    </source>
</evidence>
<dbReference type="InterPro" id="IPR028055">
    <property type="entry name" value="YidC/Oxa/ALB_C"/>
</dbReference>
<dbReference type="Gene3D" id="2.70.98.90">
    <property type="match status" value="1"/>
</dbReference>
<keyword evidence="9 13" id="KW-0472">Membrane</keyword>
<evidence type="ECO:0000256" key="11">
    <source>
        <dbReference type="ARBA" id="ARBA00033245"/>
    </source>
</evidence>
<dbReference type="CDD" id="cd19961">
    <property type="entry name" value="EcYidC-like_peri"/>
    <property type="match status" value="1"/>
</dbReference>
<evidence type="ECO:0000256" key="6">
    <source>
        <dbReference type="ARBA" id="ARBA00022692"/>
    </source>
</evidence>
<comment type="subunit">
    <text evidence="13">Interacts with the Sec translocase complex via SecD. Specifically interacts with transmembrane segments of nascent integral membrane proteins during membrane integration.</text>
</comment>
<feature type="domain" description="Membrane insertase YidC/Oxa/ALB C-terminal" evidence="14">
    <location>
        <begin position="373"/>
        <end position="550"/>
    </location>
</feature>
<keyword evidence="6 13" id="KW-0812">Transmembrane</keyword>
<dbReference type="Pfam" id="PF14849">
    <property type="entry name" value="YidC_periplas"/>
    <property type="match status" value="1"/>
</dbReference>
<dbReference type="InterPro" id="IPR019998">
    <property type="entry name" value="Membr_insert_YidC"/>
</dbReference>
<evidence type="ECO:0000256" key="7">
    <source>
        <dbReference type="ARBA" id="ARBA00022927"/>
    </source>
</evidence>
<dbReference type="Pfam" id="PF02096">
    <property type="entry name" value="60KD_IMP"/>
    <property type="match status" value="1"/>
</dbReference>
<dbReference type="OrthoDB" id="9780552at2"/>
<protein>
    <recommendedName>
        <fullName evidence="3 13">Membrane protein insertase YidC</fullName>
    </recommendedName>
    <alternativeName>
        <fullName evidence="12 13">Foldase YidC</fullName>
    </alternativeName>
    <alternativeName>
        <fullName evidence="11 13">Membrane integrase YidC</fullName>
    </alternativeName>
    <alternativeName>
        <fullName evidence="13">Membrane protein YidC</fullName>
    </alternativeName>
</protein>
<dbReference type="InterPro" id="IPR038221">
    <property type="entry name" value="YidC_periplasmic_sf"/>
</dbReference>
<dbReference type="InterPro" id="IPR001708">
    <property type="entry name" value="YidC/ALB3/OXA1/COX18"/>
</dbReference>
<dbReference type="NCBIfam" id="TIGR03593">
    <property type="entry name" value="yidC_nterm"/>
    <property type="match status" value="1"/>
</dbReference>
<keyword evidence="10 13" id="KW-0143">Chaperone</keyword>
<keyword evidence="4 13" id="KW-0813">Transport</keyword>
<dbReference type="EMBL" id="UHIC01000001">
    <property type="protein sequence ID" value="SUO97721.1"/>
    <property type="molecule type" value="Genomic_DNA"/>
</dbReference>
<comment type="function">
    <text evidence="13">Required for the insertion and/or proper folding and/or complex formation of integral membrane proteins into the membrane. Involved in integration of membrane proteins that insert both dependently and independently of the Sec translocase complex, as well as at least some lipoproteins. Aids folding of multispanning membrane proteins.</text>
</comment>
<feature type="transmembrane region" description="Helical" evidence="13">
    <location>
        <begin position="7"/>
        <end position="24"/>
    </location>
</feature>